<proteinExistence type="predicted"/>
<dbReference type="RefSeq" id="WP_191759680.1">
    <property type="nucleotide sequence ID" value="NZ_VJXY01000027.1"/>
</dbReference>
<dbReference type="EMBL" id="VJXY01000027">
    <property type="protein sequence ID" value="MBD6618478.1"/>
    <property type="molecule type" value="Genomic_DNA"/>
</dbReference>
<organism evidence="1 2">
    <name type="scientific">Komarekiella delphini-convector SJRDD-AB1</name>
    <dbReference type="NCBI Taxonomy" id="2593771"/>
    <lineage>
        <taxon>Bacteria</taxon>
        <taxon>Bacillati</taxon>
        <taxon>Cyanobacteriota</taxon>
        <taxon>Cyanophyceae</taxon>
        <taxon>Nostocales</taxon>
        <taxon>Nostocaceae</taxon>
        <taxon>Komarekiella</taxon>
        <taxon>Komarekiella delphini-convector</taxon>
    </lineage>
</organism>
<comment type="caution">
    <text evidence="1">The sequence shown here is derived from an EMBL/GenBank/DDBJ whole genome shotgun (WGS) entry which is preliminary data.</text>
</comment>
<dbReference type="AlphaFoldDB" id="A0AA40T0P6"/>
<sequence>MSNSTNSIKVQVDYINQQFEQFHSPLSNEFRLCLDCILRCTHVLRLDRLDQRTTVEAFKVIEHNIKIQSLLLDKLLSWHLTSDELDPKQPLNIDRINQQFEQFKSALSVEFRLSFNCTLCWIHLLRLGRLDQCTTERAFRVIEYNAKLQTLLLNKLLNWYLRQNRLDAVFSELSSGAEL</sequence>
<keyword evidence="2" id="KW-1185">Reference proteome</keyword>
<protein>
    <submittedName>
        <fullName evidence="1">Uncharacterized protein</fullName>
    </submittedName>
</protein>
<name>A0AA40T0P6_9NOST</name>
<evidence type="ECO:0000313" key="1">
    <source>
        <dbReference type="EMBL" id="MBD6618478.1"/>
    </source>
</evidence>
<reference evidence="1" key="1">
    <citation type="submission" date="2019-07" db="EMBL/GenBank/DDBJ databases">
        <title>Toxilogical consequences of a new and cryptic species of cyanobacteria (Komarekiella delphini-convector) recovered from the epidermis of a bottlenose dolphin and 1500 ft. in the air.</title>
        <authorList>
            <person name="Brown A.O."/>
            <person name="Dvorak P."/>
            <person name="Villanueva C.D."/>
            <person name="Foss A.J."/>
            <person name="Garvey A.D."/>
            <person name="Gibson Q.A."/>
            <person name="Johansen J.R."/>
            <person name="Casamatta D.A."/>
        </authorList>
    </citation>
    <scope>NUCLEOTIDE SEQUENCE</scope>
    <source>
        <strain evidence="1">SJRDD-AB1</strain>
    </source>
</reference>
<gene>
    <name evidence="1" type="ORF">FNW02_22290</name>
</gene>
<accession>A0AA40T0P6</accession>
<evidence type="ECO:0000313" key="2">
    <source>
        <dbReference type="Proteomes" id="UP001165986"/>
    </source>
</evidence>
<dbReference type="Proteomes" id="UP001165986">
    <property type="component" value="Unassembled WGS sequence"/>
</dbReference>